<dbReference type="EMBL" id="RCHS01001704">
    <property type="protein sequence ID" value="RMX52072.1"/>
    <property type="molecule type" value="Genomic_DNA"/>
</dbReference>
<evidence type="ECO:0000256" key="4">
    <source>
        <dbReference type="ARBA" id="ARBA00022737"/>
    </source>
</evidence>
<evidence type="ECO:0000256" key="5">
    <source>
        <dbReference type="ARBA" id="ARBA00022824"/>
    </source>
</evidence>
<dbReference type="InterPro" id="IPR011992">
    <property type="entry name" value="EF-hand-dom_pair"/>
</dbReference>
<evidence type="ECO:0000256" key="1">
    <source>
        <dbReference type="ARBA" id="ARBA00004319"/>
    </source>
</evidence>
<dbReference type="GO" id="GO:0005788">
    <property type="term" value="C:endoplasmic reticulum lumen"/>
    <property type="evidence" value="ECO:0007669"/>
    <property type="project" value="UniProtKB-SubCell"/>
</dbReference>
<keyword evidence="8" id="KW-0143">Chaperone</keyword>
<dbReference type="SMART" id="SM00054">
    <property type="entry name" value="EFh"/>
    <property type="match status" value="6"/>
</dbReference>
<dbReference type="Gene3D" id="1.10.238.10">
    <property type="entry name" value="EF-hand"/>
    <property type="match status" value="3"/>
</dbReference>
<feature type="signal peptide" evidence="13">
    <location>
        <begin position="1"/>
        <end position="21"/>
    </location>
</feature>
<evidence type="ECO:0000256" key="3">
    <source>
        <dbReference type="ARBA" id="ARBA00022729"/>
    </source>
</evidence>
<dbReference type="OrthoDB" id="293868at2759"/>
<keyword evidence="4" id="KW-0677">Repeat</keyword>
<feature type="compositionally biased region" description="Basic and acidic residues" evidence="12">
    <location>
        <begin position="92"/>
        <end position="101"/>
    </location>
</feature>
<dbReference type="Pfam" id="PF13499">
    <property type="entry name" value="EF-hand_7"/>
    <property type="match status" value="3"/>
</dbReference>
<feature type="domain" description="EF-hand" evidence="14">
    <location>
        <begin position="305"/>
        <end position="337"/>
    </location>
</feature>
<evidence type="ECO:0000256" key="2">
    <source>
        <dbReference type="ARBA" id="ARBA00022723"/>
    </source>
</evidence>
<name>A0A3M6UEI8_POCDA</name>
<sequence length="347" mass="40583">MFRSWWLALLILGITVSFAFTEDDHLKPGHSEDEHDEDEHDEEMADHADEQNPADEEETEDEEKDDDKMEDDNDDDEEDESQGDDGGEDENDQSHLEHDAFLGDNYTEFKGLSPEDAKTKLAQLIKDEVDLNKDGVLTEDEIRQRFHVTTKEYRKKEVMETMKQHDEDKDGKVSWEEFKKGHFSDDGKDEDAKEQMKEDEEKFKFADEDGDGNLDLEEYMAFYHPGDNPRMTEFTIEDSLKKHDKDKDGQISKKEFLATFSDVNDDAKEEMEKDFANNFDKDKNGKLDKEEMKSWLFPDDDFSTEEPKTLIKEADEDKDGKLTMDEIMKNYKVFIEDEPEDSSHDEL</sequence>
<dbReference type="FunFam" id="1.10.238.10:FF:000104">
    <property type="entry name" value="calumenin isoform X1"/>
    <property type="match status" value="1"/>
</dbReference>
<feature type="domain" description="EF-hand" evidence="14">
    <location>
        <begin position="153"/>
        <end position="188"/>
    </location>
</feature>
<dbReference type="Proteomes" id="UP000275408">
    <property type="component" value="Unassembled WGS sequence"/>
</dbReference>
<dbReference type="OMA" id="TWEEYNM"/>
<feature type="domain" description="EF-hand" evidence="14">
    <location>
        <begin position="194"/>
        <end position="229"/>
    </location>
</feature>
<feature type="compositionally biased region" description="Basic and acidic residues" evidence="12">
    <location>
        <begin position="157"/>
        <end position="207"/>
    </location>
</feature>
<dbReference type="PROSITE" id="PS00018">
    <property type="entry name" value="EF_HAND_1"/>
    <property type="match status" value="6"/>
</dbReference>
<comment type="subcellular location">
    <subcellularLocation>
        <location evidence="1">Endoplasmic reticulum lumen</location>
    </subcellularLocation>
</comment>
<evidence type="ECO:0000259" key="14">
    <source>
        <dbReference type="PROSITE" id="PS50222"/>
    </source>
</evidence>
<keyword evidence="5" id="KW-0256">Endoplasmic reticulum</keyword>
<feature type="domain" description="EF-hand" evidence="14">
    <location>
        <begin position="231"/>
        <end position="266"/>
    </location>
</feature>
<gene>
    <name evidence="15" type="ORF">pdam_00003715</name>
</gene>
<feature type="domain" description="EF-hand" evidence="14">
    <location>
        <begin position="116"/>
        <end position="152"/>
    </location>
</feature>
<organism evidence="15 16">
    <name type="scientific">Pocillopora damicornis</name>
    <name type="common">Cauliflower coral</name>
    <name type="synonym">Millepora damicornis</name>
    <dbReference type="NCBI Taxonomy" id="46731"/>
    <lineage>
        <taxon>Eukaryota</taxon>
        <taxon>Metazoa</taxon>
        <taxon>Cnidaria</taxon>
        <taxon>Anthozoa</taxon>
        <taxon>Hexacorallia</taxon>
        <taxon>Scleractinia</taxon>
        <taxon>Astrocoeniina</taxon>
        <taxon>Pocilloporidae</taxon>
        <taxon>Pocillopora</taxon>
    </lineage>
</organism>
<proteinExistence type="predicted"/>
<reference evidence="15 16" key="1">
    <citation type="journal article" date="2018" name="Sci. Rep.">
        <title>Comparative analysis of the Pocillopora damicornis genome highlights role of immune system in coral evolution.</title>
        <authorList>
            <person name="Cunning R."/>
            <person name="Bay R.A."/>
            <person name="Gillette P."/>
            <person name="Baker A.C."/>
            <person name="Traylor-Knowles N."/>
        </authorList>
    </citation>
    <scope>NUCLEOTIDE SEQUENCE [LARGE SCALE GENOMIC DNA]</scope>
    <source>
        <strain evidence="15">RSMAS</strain>
        <tissue evidence="15">Whole animal</tissue>
    </source>
</reference>
<dbReference type="STRING" id="46731.A0A3M6UEI8"/>
<accession>A0A3M6UEI8</accession>
<comment type="function">
    <text evidence="9">Probable molecular chaperone assisting protein biosynthesis and transport in the endoplasmic reticulum. Required for the proper biosynthesis and transport of pulmonary surfactant-associated protein A/SP-A, pulmonary surfactant-associated protein D/SP-D and the lipid transporter ABCA3. By regulating both the proper expression and the degradation through the endoplasmic reticulum-associated protein degradation pathway of these proteins plays a crucial role in pulmonary surfactant homeostasis. Has an anti-fibrotic activity by negatively regulating the secretion of type I and type III collagens. This calcium-binding protein also transiently associates with immature PCSK6 and regulates its secretion.</text>
</comment>
<feature type="chain" id="PRO_5018158061" description="Reticulocalbin-3" evidence="13">
    <location>
        <begin position="22"/>
        <end position="347"/>
    </location>
</feature>
<feature type="compositionally biased region" description="Basic and acidic residues" evidence="12">
    <location>
        <begin position="24"/>
        <end position="33"/>
    </location>
</feature>
<feature type="compositionally biased region" description="Acidic residues" evidence="12">
    <location>
        <begin position="34"/>
        <end position="44"/>
    </location>
</feature>
<evidence type="ECO:0000256" key="8">
    <source>
        <dbReference type="ARBA" id="ARBA00023186"/>
    </source>
</evidence>
<comment type="subunit">
    <text evidence="10">Interacts with PCSK6 (immature form including the propeptide); probably involved in the maturation and the secretion of PCSK6.</text>
</comment>
<dbReference type="PROSITE" id="PS50222">
    <property type="entry name" value="EF_HAND_2"/>
    <property type="match status" value="6"/>
</dbReference>
<evidence type="ECO:0000256" key="10">
    <source>
        <dbReference type="ARBA" id="ARBA00063143"/>
    </source>
</evidence>
<dbReference type="SUPFAM" id="SSF47473">
    <property type="entry name" value="EF-hand"/>
    <property type="match status" value="2"/>
</dbReference>
<feature type="compositionally biased region" description="Acidic residues" evidence="12">
    <location>
        <begin position="52"/>
        <end position="91"/>
    </location>
</feature>
<dbReference type="AlphaFoldDB" id="A0A3M6UEI8"/>
<dbReference type="GO" id="GO:0005509">
    <property type="term" value="F:calcium ion binding"/>
    <property type="evidence" value="ECO:0007669"/>
    <property type="project" value="InterPro"/>
</dbReference>
<evidence type="ECO:0000313" key="15">
    <source>
        <dbReference type="EMBL" id="RMX52072.1"/>
    </source>
</evidence>
<keyword evidence="16" id="KW-1185">Reference proteome</keyword>
<evidence type="ECO:0000256" key="7">
    <source>
        <dbReference type="ARBA" id="ARBA00023180"/>
    </source>
</evidence>
<dbReference type="GO" id="GO:0015031">
    <property type="term" value="P:protein transport"/>
    <property type="evidence" value="ECO:0007669"/>
    <property type="project" value="UniProtKB-ARBA"/>
</dbReference>
<evidence type="ECO:0000256" key="9">
    <source>
        <dbReference type="ARBA" id="ARBA00056975"/>
    </source>
</evidence>
<feature type="region of interest" description="Disordered" evidence="12">
    <location>
        <begin position="157"/>
        <end position="211"/>
    </location>
</feature>
<protein>
    <recommendedName>
        <fullName evidence="11">Reticulocalbin-3</fullName>
    </recommendedName>
</protein>
<dbReference type="InterPro" id="IPR018247">
    <property type="entry name" value="EF_Hand_1_Ca_BS"/>
</dbReference>
<dbReference type="InterPro" id="IPR002048">
    <property type="entry name" value="EF_hand_dom"/>
</dbReference>
<feature type="domain" description="EF-hand" evidence="14">
    <location>
        <begin position="267"/>
        <end position="302"/>
    </location>
</feature>
<keyword evidence="6" id="KW-0106">Calcium</keyword>
<dbReference type="PANTHER" id="PTHR10827:SF52">
    <property type="entry name" value="IP16409P"/>
    <property type="match status" value="1"/>
</dbReference>
<evidence type="ECO:0000256" key="13">
    <source>
        <dbReference type="SAM" id="SignalP"/>
    </source>
</evidence>
<comment type="caution">
    <text evidence="15">The sequence shown here is derived from an EMBL/GenBank/DDBJ whole genome shotgun (WGS) entry which is preliminary data.</text>
</comment>
<evidence type="ECO:0000256" key="12">
    <source>
        <dbReference type="SAM" id="MobiDB-lite"/>
    </source>
</evidence>
<evidence type="ECO:0000256" key="11">
    <source>
        <dbReference type="ARBA" id="ARBA00072696"/>
    </source>
</evidence>
<keyword evidence="3 13" id="KW-0732">Signal</keyword>
<keyword evidence="7" id="KW-0325">Glycoprotein</keyword>
<evidence type="ECO:0000256" key="6">
    <source>
        <dbReference type="ARBA" id="ARBA00022837"/>
    </source>
</evidence>
<dbReference type="PANTHER" id="PTHR10827">
    <property type="entry name" value="RETICULOCALBIN"/>
    <property type="match status" value="1"/>
</dbReference>
<evidence type="ECO:0000313" key="16">
    <source>
        <dbReference type="Proteomes" id="UP000275408"/>
    </source>
</evidence>
<keyword evidence="2" id="KW-0479">Metal-binding</keyword>
<feature type="region of interest" description="Disordered" evidence="12">
    <location>
        <begin position="24"/>
        <end position="111"/>
    </location>
</feature>